<dbReference type="Gene3D" id="3.30.200.20">
    <property type="entry name" value="Phosphorylase Kinase, domain 1"/>
    <property type="match status" value="1"/>
</dbReference>
<keyword evidence="6 11" id="KW-0418">Kinase</keyword>
<dbReference type="InterPro" id="IPR050236">
    <property type="entry name" value="Ser_Thr_kinase_AGC"/>
</dbReference>
<dbReference type="eggNOG" id="KOG0606">
    <property type="taxonomic scope" value="Eukaryota"/>
</dbReference>
<accession>A2GEQ5</accession>
<evidence type="ECO:0000256" key="7">
    <source>
        <dbReference type="ARBA" id="ARBA00022840"/>
    </source>
</evidence>
<evidence type="ECO:0000256" key="4">
    <source>
        <dbReference type="ARBA" id="ARBA00022679"/>
    </source>
</evidence>
<protein>
    <recommendedName>
        <fullName evidence="1">non-specific serine/threonine protein kinase</fullName>
        <ecNumber evidence="1">2.7.11.1</ecNumber>
    </recommendedName>
</protein>
<evidence type="ECO:0000256" key="2">
    <source>
        <dbReference type="ARBA" id="ARBA00022527"/>
    </source>
</evidence>
<keyword evidence="7" id="KW-0067">ATP-binding</keyword>
<evidence type="ECO:0000259" key="10">
    <source>
        <dbReference type="PROSITE" id="PS50011"/>
    </source>
</evidence>
<evidence type="ECO:0000256" key="1">
    <source>
        <dbReference type="ARBA" id="ARBA00012513"/>
    </source>
</evidence>
<dbReference type="FunFam" id="1.10.510.10:FF:000024">
    <property type="entry name" value="Probable serine/threonine-protein kinase cot-1"/>
    <property type="match status" value="1"/>
</dbReference>
<organism evidence="11 12">
    <name type="scientific">Trichomonas vaginalis (strain ATCC PRA-98 / G3)</name>
    <dbReference type="NCBI Taxonomy" id="412133"/>
    <lineage>
        <taxon>Eukaryota</taxon>
        <taxon>Metamonada</taxon>
        <taxon>Parabasalia</taxon>
        <taxon>Trichomonadida</taxon>
        <taxon>Trichomonadidae</taxon>
        <taxon>Trichomonas</taxon>
    </lineage>
</organism>
<dbReference type="Proteomes" id="UP000001542">
    <property type="component" value="Unassembled WGS sequence"/>
</dbReference>
<dbReference type="GO" id="GO:0004674">
    <property type="term" value="F:protein serine/threonine kinase activity"/>
    <property type="evidence" value="ECO:0000318"/>
    <property type="project" value="GO_Central"/>
</dbReference>
<feature type="domain" description="Protein kinase" evidence="10">
    <location>
        <begin position="338"/>
        <end position="603"/>
    </location>
</feature>
<keyword evidence="3" id="KW-0597">Phosphoprotein</keyword>
<dbReference type="EC" id="2.7.11.1" evidence="1"/>
<dbReference type="PROSITE" id="PS00108">
    <property type="entry name" value="PROTEIN_KINASE_ST"/>
    <property type="match status" value="1"/>
</dbReference>
<gene>
    <name evidence="11" type="ORF">TVAG_504520</name>
</gene>
<evidence type="ECO:0000256" key="8">
    <source>
        <dbReference type="ARBA" id="ARBA00047899"/>
    </source>
</evidence>
<dbReference type="PROSITE" id="PS50011">
    <property type="entry name" value="PROTEIN_KINASE_DOM"/>
    <property type="match status" value="1"/>
</dbReference>
<evidence type="ECO:0000256" key="9">
    <source>
        <dbReference type="ARBA" id="ARBA00048679"/>
    </source>
</evidence>
<dbReference type="EMBL" id="DS115407">
    <property type="protein sequence ID" value="EAX84361.1"/>
    <property type="molecule type" value="Genomic_DNA"/>
</dbReference>
<keyword evidence="12" id="KW-1185">Reference proteome</keyword>
<keyword evidence="2" id="KW-0723">Serine/threonine-protein kinase</keyword>
<dbReference type="InterPro" id="IPR011009">
    <property type="entry name" value="Kinase-like_dom_sf"/>
</dbReference>
<sequence>MIDNRGTFGQANVFGLSTHGFKLPRNSLQPVKSELLPTVKKLQPGGKYVRPYFNLRAQSILLTQFNEALEKPIKEETPEEFEQRKTIQKFIRMLLNAHLGSILEVSYQVTTELTSFLSKNQIFPSISRAASILLKAALSIRKISNYLDAKTKEDNEIIPCHSENDMNEILLKNPAKDNCIICRICNELVQSDDIENHMIYCVKGYKSEECRNRIYNEIKCFINEVDNKLLHIPWPASQNEMIDHYLPLLHASATLKHILELNLTDQNSKEELSRRKLALKRIHCDKPALEIVKRAIFLVKECVRVNNAIKIAMNGLKATRASRKGSITSNSKITIADFEFVKRISSGAFATVFIAKKKLTGDIYAIKAIPKTVFQQKNQTSRILKERDILLEISNPYVVTFYYSIISDKNLYLVTEFVPGGDLYSVLQMFGAFDEESAKIYLYQILQALKYIHGNGIIHRDLKPDNILVTAEGTLKLTDFGLSSQGCVNRQVNQEIEEADTCEIVGTLDYMAPEVLLNQPHTFAVDFWSLGCMLFEFLTGVPPFHAETEEETTQNILTSKVEFYEEDEITNEARDLIIRLLEPNPEKRLGSKSIDEIFNHPWLKNVDTSDPPFVPQRLDATDTRFFEERYRLSPVEDKDILHDMELAKEGKCSNDRLDLAGFQTLSVENLMEQNLSEVRKIKKANSTPNDSPLLLKEVVPFPDESIIQSD</sequence>
<dbReference type="Pfam" id="PF00069">
    <property type="entry name" value="Pkinase"/>
    <property type="match status" value="1"/>
</dbReference>
<dbReference type="GO" id="GO:0007010">
    <property type="term" value="P:cytoskeleton organization"/>
    <property type="evidence" value="ECO:0007669"/>
    <property type="project" value="UniProtKB-ARBA"/>
</dbReference>
<keyword evidence="5" id="KW-0547">Nucleotide-binding</keyword>
<dbReference type="VEuPathDB" id="TrichDB:TVAG_504520"/>
<dbReference type="OrthoDB" id="162894at2759"/>
<dbReference type="AlphaFoldDB" id="A2GEQ5"/>
<evidence type="ECO:0000313" key="12">
    <source>
        <dbReference type="Proteomes" id="UP000001542"/>
    </source>
</evidence>
<dbReference type="SMART" id="SM00220">
    <property type="entry name" value="S_TKc"/>
    <property type="match status" value="1"/>
</dbReference>
<dbReference type="PANTHER" id="PTHR24356">
    <property type="entry name" value="SERINE/THREONINE-PROTEIN KINASE"/>
    <property type="match status" value="1"/>
</dbReference>
<reference evidence="11" key="2">
    <citation type="journal article" date="2007" name="Science">
        <title>Draft genome sequence of the sexually transmitted pathogen Trichomonas vaginalis.</title>
        <authorList>
            <person name="Carlton J.M."/>
            <person name="Hirt R.P."/>
            <person name="Silva J.C."/>
            <person name="Delcher A.L."/>
            <person name="Schatz M."/>
            <person name="Zhao Q."/>
            <person name="Wortman J.R."/>
            <person name="Bidwell S.L."/>
            <person name="Alsmark U.C.M."/>
            <person name="Besteiro S."/>
            <person name="Sicheritz-Ponten T."/>
            <person name="Noel C.J."/>
            <person name="Dacks J.B."/>
            <person name="Foster P.G."/>
            <person name="Simillion C."/>
            <person name="Van de Peer Y."/>
            <person name="Miranda-Saavedra D."/>
            <person name="Barton G.J."/>
            <person name="Westrop G.D."/>
            <person name="Mueller S."/>
            <person name="Dessi D."/>
            <person name="Fiori P.L."/>
            <person name="Ren Q."/>
            <person name="Paulsen I."/>
            <person name="Zhang H."/>
            <person name="Bastida-Corcuera F.D."/>
            <person name="Simoes-Barbosa A."/>
            <person name="Brown M.T."/>
            <person name="Hayes R.D."/>
            <person name="Mukherjee M."/>
            <person name="Okumura C.Y."/>
            <person name="Schneider R."/>
            <person name="Smith A.J."/>
            <person name="Vanacova S."/>
            <person name="Villalvazo M."/>
            <person name="Haas B.J."/>
            <person name="Pertea M."/>
            <person name="Feldblyum T.V."/>
            <person name="Utterback T.R."/>
            <person name="Shu C.L."/>
            <person name="Osoegawa K."/>
            <person name="de Jong P.J."/>
            <person name="Hrdy I."/>
            <person name="Horvathova L."/>
            <person name="Zubacova Z."/>
            <person name="Dolezal P."/>
            <person name="Malik S.B."/>
            <person name="Logsdon J.M. Jr."/>
            <person name="Henze K."/>
            <person name="Gupta A."/>
            <person name="Wang C.C."/>
            <person name="Dunne R.L."/>
            <person name="Upcroft J.A."/>
            <person name="Upcroft P."/>
            <person name="White O."/>
            <person name="Salzberg S.L."/>
            <person name="Tang P."/>
            <person name="Chiu C.-H."/>
            <person name="Lee Y.-S."/>
            <person name="Embley T.M."/>
            <person name="Coombs G.H."/>
            <person name="Mottram J.C."/>
            <person name="Tachezy J."/>
            <person name="Fraser-Liggett C.M."/>
            <person name="Johnson P.J."/>
        </authorList>
    </citation>
    <scope>NUCLEOTIDE SEQUENCE [LARGE SCALE GENOMIC DNA]</scope>
    <source>
        <strain evidence="11">G3</strain>
    </source>
</reference>
<name>A2GEQ5_TRIV3</name>
<dbReference type="InterPro" id="IPR008271">
    <property type="entry name" value="Ser/Thr_kinase_AS"/>
</dbReference>
<evidence type="ECO:0000256" key="5">
    <source>
        <dbReference type="ARBA" id="ARBA00022741"/>
    </source>
</evidence>
<dbReference type="GO" id="GO:0035556">
    <property type="term" value="P:intracellular signal transduction"/>
    <property type="evidence" value="ECO:0000318"/>
    <property type="project" value="GO_Central"/>
</dbReference>
<proteinExistence type="predicted"/>
<dbReference type="GO" id="GO:0005524">
    <property type="term" value="F:ATP binding"/>
    <property type="evidence" value="ECO:0007669"/>
    <property type="project" value="UniProtKB-KW"/>
</dbReference>
<dbReference type="Gene3D" id="1.10.510.10">
    <property type="entry name" value="Transferase(Phosphotransferase) domain 1"/>
    <property type="match status" value="1"/>
</dbReference>
<evidence type="ECO:0000256" key="6">
    <source>
        <dbReference type="ARBA" id="ARBA00022777"/>
    </source>
</evidence>
<dbReference type="SUPFAM" id="SSF56112">
    <property type="entry name" value="Protein kinase-like (PK-like)"/>
    <property type="match status" value="1"/>
</dbReference>
<reference evidence="11" key="1">
    <citation type="submission" date="2006-10" db="EMBL/GenBank/DDBJ databases">
        <authorList>
            <person name="Amadeo P."/>
            <person name="Zhao Q."/>
            <person name="Wortman J."/>
            <person name="Fraser-Liggett C."/>
            <person name="Carlton J."/>
        </authorList>
    </citation>
    <scope>NUCLEOTIDE SEQUENCE</scope>
    <source>
        <strain evidence="11">G3</strain>
    </source>
</reference>
<dbReference type="KEGG" id="tva:4741994"/>
<dbReference type="CDD" id="cd05579">
    <property type="entry name" value="STKc_MAST_like"/>
    <property type="match status" value="1"/>
</dbReference>
<comment type="catalytic activity">
    <reaction evidence="9">
        <text>L-seryl-[protein] + ATP = O-phospho-L-seryl-[protein] + ADP + H(+)</text>
        <dbReference type="Rhea" id="RHEA:17989"/>
        <dbReference type="Rhea" id="RHEA-COMP:9863"/>
        <dbReference type="Rhea" id="RHEA-COMP:11604"/>
        <dbReference type="ChEBI" id="CHEBI:15378"/>
        <dbReference type="ChEBI" id="CHEBI:29999"/>
        <dbReference type="ChEBI" id="CHEBI:30616"/>
        <dbReference type="ChEBI" id="CHEBI:83421"/>
        <dbReference type="ChEBI" id="CHEBI:456216"/>
        <dbReference type="EC" id="2.7.11.1"/>
    </reaction>
</comment>
<dbReference type="SMR" id="A2GEQ5"/>
<dbReference type="PANTHER" id="PTHR24356:SF1">
    <property type="entry name" value="SERINE_THREONINE-PROTEIN KINASE GREATWALL"/>
    <property type="match status" value="1"/>
</dbReference>
<keyword evidence="4" id="KW-0808">Transferase</keyword>
<dbReference type="RefSeq" id="XP_001297291.1">
    <property type="nucleotide sequence ID" value="XM_001297290.1"/>
</dbReference>
<comment type="catalytic activity">
    <reaction evidence="8">
        <text>L-threonyl-[protein] + ATP = O-phospho-L-threonyl-[protein] + ADP + H(+)</text>
        <dbReference type="Rhea" id="RHEA:46608"/>
        <dbReference type="Rhea" id="RHEA-COMP:11060"/>
        <dbReference type="Rhea" id="RHEA-COMP:11605"/>
        <dbReference type="ChEBI" id="CHEBI:15378"/>
        <dbReference type="ChEBI" id="CHEBI:30013"/>
        <dbReference type="ChEBI" id="CHEBI:30616"/>
        <dbReference type="ChEBI" id="CHEBI:61977"/>
        <dbReference type="ChEBI" id="CHEBI:456216"/>
        <dbReference type="EC" id="2.7.11.1"/>
    </reaction>
</comment>
<dbReference type="STRING" id="5722.A2GEQ5"/>
<dbReference type="VEuPathDB" id="TrichDB:TVAGG3_0353910"/>
<evidence type="ECO:0000313" key="11">
    <source>
        <dbReference type="EMBL" id="EAX84361.1"/>
    </source>
</evidence>
<evidence type="ECO:0000256" key="3">
    <source>
        <dbReference type="ARBA" id="ARBA00022553"/>
    </source>
</evidence>
<dbReference type="InterPro" id="IPR000719">
    <property type="entry name" value="Prot_kinase_dom"/>
</dbReference>
<dbReference type="InParanoid" id="A2GEQ5"/>